<comment type="caution">
    <text evidence="5">The sequence shown here is derived from an EMBL/GenBank/DDBJ whole genome shotgun (WGS) entry which is preliminary data.</text>
</comment>
<dbReference type="Gene3D" id="3.30.70.120">
    <property type="match status" value="1"/>
</dbReference>
<dbReference type="PIRSF" id="PIRSF037489">
    <property type="entry name" value="UCP037489_NIF3_YqfO"/>
    <property type="match status" value="1"/>
</dbReference>
<dbReference type="Proteomes" id="UP001597221">
    <property type="component" value="Unassembled WGS sequence"/>
</dbReference>
<organism evidence="5 6">
    <name type="scientific">Oceanobacillus luteolus</name>
    <dbReference type="NCBI Taxonomy" id="1274358"/>
    <lineage>
        <taxon>Bacteria</taxon>
        <taxon>Bacillati</taxon>
        <taxon>Bacillota</taxon>
        <taxon>Bacilli</taxon>
        <taxon>Bacillales</taxon>
        <taxon>Bacillaceae</taxon>
        <taxon>Oceanobacillus</taxon>
    </lineage>
</organism>
<proteinExistence type="inferred from homology"/>
<gene>
    <name evidence="5" type="ORF">ACFSBH_19985</name>
</gene>
<evidence type="ECO:0000256" key="3">
    <source>
        <dbReference type="ARBA" id="ARBA00022723"/>
    </source>
</evidence>
<dbReference type="InterPro" id="IPR017221">
    <property type="entry name" value="DUF34/NIF3_bac"/>
</dbReference>
<evidence type="ECO:0000256" key="1">
    <source>
        <dbReference type="ARBA" id="ARBA00006964"/>
    </source>
</evidence>
<comment type="similarity">
    <text evidence="1 4">Belongs to the GTP cyclohydrolase I type 2/NIF3 family.</text>
</comment>
<evidence type="ECO:0000256" key="2">
    <source>
        <dbReference type="ARBA" id="ARBA00022112"/>
    </source>
</evidence>
<dbReference type="Pfam" id="PF01784">
    <property type="entry name" value="DUF34_NIF3"/>
    <property type="match status" value="1"/>
</dbReference>
<dbReference type="InterPro" id="IPR002678">
    <property type="entry name" value="DUF34/NIF3"/>
</dbReference>
<dbReference type="InterPro" id="IPR036069">
    <property type="entry name" value="DUF34/NIF3_sf"/>
</dbReference>
<dbReference type="SUPFAM" id="SSF102705">
    <property type="entry name" value="NIF3 (NGG1p interacting factor 3)-like"/>
    <property type="match status" value="1"/>
</dbReference>
<reference evidence="6" key="1">
    <citation type="journal article" date="2019" name="Int. J. Syst. Evol. Microbiol.">
        <title>The Global Catalogue of Microorganisms (GCM) 10K type strain sequencing project: providing services to taxonomists for standard genome sequencing and annotation.</title>
        <authorList>
            <consortium name="The Broad Institute Genomics Platform"/>
            <consortium name="The Broad Institute Genome Sequencing Center for Infectious Disease"/>
            <person name="Wu L."/>
            <person name="Ma J."/>
        </authorList>
    </citation>
    <scope>NUCLEOTIDE SEQUENCE [LARGE SCALE GENOMIC DNA]</scope>
    <source>
        <strain evidence="6">CGMCC 1.12376</strain>
    </source>
</reference>
<dbReference type="PANTHER" id="PTHR13799:SF14">
    <property type="entry name" value="GTP CYCLOHYDROLASE 1 TYPE 2 HOMOLOG"/>
    <property type="match status" value="1"/>
</dbReference>
<dbReference type="EMBL" id="JBHUDE010000164">
    <property type="protein sequence ID" value="MFD1609904.1"/>
    <property type="molecule type" value="Genomic_DNA"/>
</dbReference>
<dbReference type="RefSeq" id="WP_251510087.1">
    <property type="nucleotide sequence ID" value="NZ_JAMBON010000001.1"/>
</dbReference>
<keyword evidence="3 4" id="KW-0479">Metal-binding</keyword>
<name>A0ABW4HYI1_9BACI</name>
<evidence type="ECO:0000256" key="4">
    <source>
        <dbReference type="PIRNR" id="PIRNR037489"/>
    </source>
</evidence>
<sequence>MVDVPTNSLIFRLIEELAPKEKAYSWDNVGLQIGSANQKATKVMITLDVVESVVDEAIEKDVNLIIAHHPLFFNPLKRINVDTPEGKIISKLIRHDITVYAAHTNLDVVASGVNDMLAKRLKLQNNKTLISLGKERMYKFAVYVPTSHIEAIKNVIGDVGGGEQGDYSHCSFEIKGIGSFKPIKGADPYIGKVGEITKVDEAKIEVLVTESKLNEVKKAVLKAHPYEEPAYDIIELANEGAEYGLGRIGDLSERIILDDYVKLMKQQLGLNHVRVAGNLEKEIKKVAIIGGSGEKYIHQAKRAGADVYITGDLGFHQAQTAIQIGLAVIDAGHYIEEIMKEEIKDYLQKKLASNNVEIIVSDTNTDPFQYI</sequence>
<dbReference type="PANTHER" id="PTHR13799">
    <property type="entry name" value="NGG1 INTERACTING FACTOR 3"/>
    <property type="match status" value="1"/>
</dbReference>
<evidence type="ECO:0000313" key="5">
    <source>
        <dbReference type="EMBL" id="MFD1609904.1"/>
    </source>
</evidence>
<accession>A0ABW4HYI1</accession>
<dbReference type="NCBIfam" id="TIGR00486">
    <property type="entry name" value="YbgI_SA1388"/>
    <property type="match status" value="1"/>
</dbReference>
<dbReference type="InterPro" id="IPR015867">
    <property type="entry name" value="N-reg_PII/ATP_PRibTrfase_C"/>
</dbReference>
<dbReference type="Gene3D" id="3.40.1390.30">
    <property type="entry name" value="NIF3 (NGG1p interacting factor 3)-like"/>
    <property type="match status" value="1"/>
</dbReference>
<evidence type="ECO:0000313" key="6">
    <source>
        <dbReference type="Proteomes" id="UP001597221"/>
    </source>
</evidence>
<protein>
    <recommendedName>
        <fullName evidence="2 4">GTP cyclohydrolase 1 type 2 homolog</fullName>
    </recommendedName>
</protein>
<keyword evidence="6" id="KW-1185">Reference proteome</keyword>